<keyword evidence="3" id="KW-1185">Reference proteome</keyword>
<feature type="transmembrane region" description="Helical" evidence="1">
    <location>
        <begin position="6"/>
        <end position="25"/>
    </location>
</feature>
<dbReference type="RefSeq" id="WP_239673385.1">
    <property type="nucleotide sequence ID" value="NZ_CP049742.1"/>
</dbReference>
<evidence type="ECO:0000256" key="1">
    <source>
        <dbReference type="SAM" id="Phobius"/>
    </source>
</evidence>
<dbReference type="AlphaFoldDB" id="A0A7S8C9K2"/>
<dbReference type="EMBL" id="CP049742">
    <property type="protein sequence ID" value="QPC45867.1"/>
    <property type="molecule type" value="Genomic_DNA"/>
</dbReference>
<keyword evidence="1" id="KW-0472">Membrane</keyword>
<organism evidence="2 3">
    <name type="scientific">Mangrovibacillus cuniculi</name>
    <dbReference type="NCBI Taxonomy" id="2593652"/>
    <lineage>
        <taxon>Bacteria</taxon>
        <taxon>Bacillati</taxon>
        <taxon>Bacillota</taxon>
        <taxon>Bacilli</taxon>
        <taxon>Bacillales</taxon>
        <taxon>Bacillaceae</taxon>
        <taxon>Mangrovibacillus</taxon>
    </lineage>
</organism>
<proteinExistence type="predicted"/>
<keyword evidence="1" id="KW-0812">Transmembrane</keyword>
<reference evidence="2 3" key="1">
    <citation type="submission" date="2019-07" db="EMBL/GenBank/DDBJ databases">
        <title>Genome sequence of 2 isolates from Red Sea Mangroves.</title>
        <authorList>
            <person name="Sefrji F."/>
            <person name="Michoud G."/>
            <person name="Merlino G."/>
            <person name="Daffonchio D."/>
        </authorList>
    </citation>
    <scope>NUCLEOTIDE SEQUENCE [LARGE SCALE GENOMIC DNA]</scope>
    <source>
        <strain evidence="2 3">R1DC41</strain>
    </source>
</reference>
<protein>
    <submittedName>
        <fullName evidence="2">Uncharacterized protein</fullName>
    </submittedName>
</protein>
<accession>A0A7S8C9K2</accession>
<gene>
    <name evidence="2" type="ORF">G8O30_02285</name>
</gene>
<sequence length="171" mass="19687">MKMINIFFLVIVITLISIGGFLFLVKEGEFEKTSHSSMRKEGLVKNNSLFLGYGMKWDGIGTPTIEKIQFYKEDGSLLSKREDEIVITPYIDTSKEIGSMYEEHLLEEGYMDHLLNVRGYKVTDHFHMVLKVEIGQNTDFQDIGKIRIMYKKFGLTKFQEISLEEGIVSGK</sequence>
<keyword evidence="1" id="KW-1133">Transmembrane helix</keyword>
<name>A0A7S8C9K2_9BACI</name>
<dbReference type="KEGG" id="mcui:G8O30_02285"/>
<evidence type="ECO:0000313" key="2">
    <source>
        <dbReference type="EMBL" id="QPC45867.1"/>
    </source>
</evidence>
<dbReference type="Proteomes" id="UP000593626">
    <property type="component" value="Chromosome"/>
</dbReference>
<evidence type="ECO:0000313" key="3">
    <source>
        <dbReference type="Proteomes" id="UP000593626"/>
    </source>
</evidence>